<sequence length="470" mass="54719">MYQLSPSSKILRVSRKATSYQHNILTAIKPLYYVSKIMGLAPFSFIKHITTNQITIQSSRRGNIYTFFLLLSIIICKAISMVGRTKYTYPTLVTTLSITDFMVWVSSGICMIASFVVATTWGQTKLIRILRKMSYIDEMLLEDSSNNYRKISRFLTLQLMLLFSAVGGVCIYDYFVKIYHIGNILLSYVPSIYLNFLIMYAITAQFVNLILLIWHRFRVLNSHLITKYNFDKTTIQNIDQQCSDYISINNNHRQQWIINNQHFNDEENSNENKQIKPKKKKSEVIIEIERKLSNDFQPLNFSQLRKLRILHSLLNDCAVLTSSMYGFQILLDMSNTLIRTTTYLYNIVTMAVGIYSSSSSQYVERKKHIFILNMCWIPIFIVKMTSVALTCHLASSEANRTIILLQKSLLIQNIDQKVRTEIQEFIQQVQNQKLQFKACGFFKIDLTMLKALIVAIFTYLLILMQFYIPK</sequence>
<feature type="transmembrane region" description="Helical" evidence="8">
    <location>
        <begin position="159"/>
        <end position="180"/>
    </location>
</feature>
<gene>
    <name evidence="9" type="ORF">L9F63_023377</name>
</gene>
<evidence type="ECO:0000256" key="4">
    <source>
        <dbReference type="ARBA" id="ARBA00022989"/>
    </source>
</evidence>
<feature type="transmembrane region" description="Helical" evidence="8">
    <location>
        <begin position="101"/>
        <end position="122"/>
    </location>
</feature>
<feature type="transmembrane region" description="Helical" evidence="8">
    <location>
        <begin position="451"/>
        <end position="468"/>
    </location>
</feature>
<dbReference type="GO" id="GO:0030425">
    <property type="term" value="C:dendrite"/>
    <property type="evidence" value="ECO:0007669"/>
    <property type="project" value="TreeGrafter"/>
</dbReference>
<evidence type="ECO:0000256" key="2">
    <source>
        <dbReference type="ARBA" id="ARBA00022475"/>
    </source>
</evidence>
<dbReference type="PANTHER" id="PTHR21143">
    <property type="entry name" value="INVERTEBRATE GUSTATORY RECEPTOR"/>
    <property type="match status" value="1"/>
</dbReference>
<keyword evidence="4 8" id="KW-1133">Transmembrane helix</keyword>
<evidence type="ECO:0000313" key="10">
    <source>
        <dbReference type="Proteomes" id="UP001233999"/>
    </source>
</evidence>
<evidence type="ECO:0000256" key="6">
    <source>
        <dbReference type="ARBA" id="ARBA00023170"/>
    </source>
</evidence>
<keyword evidence="3 8" id="KW-0812">Transmembrane</keyword>
<keyword evidence="10" id="KW-1185">Reference proteome</keyword>
<evidence type="ECO:0000256" key="7">
    <source>
        <dbReference type="ARBA" id="ARBA00023224"/>
    </source>
</evidence>
<dbReference type="PANTHER" id="PTHR21143:SF133">
    <property type="entry name" value="GUSTATORY AND PHEROMONE RECEPTOR 32A-RELATED"/>
    <property type="match status" value="1"/>
</dbReference>
<organism evidence="9 10">
    <name type="scientific">Diploptera punctata</name>
    <name type="common">Pacific beetle cockroach</name>
    <dbReference type="NCBI Taxonomy" id="6984"/>
    <lineage>
        <taxon>Eukaryota</taxon>
        <taxon>Metazoa</taxon>
        <taxon>Ecdysozoa</taxon>
        <taxon>Arthropoda</taxon>
        <taxon>Hexapoda</taxon>
        <taxon>Insecta</taxon>
        <taxon>Pterygota</taxon>
        <taxon>Neoptera</taxon>
        <taxon>Polyneoptera</taxon>
        <taxon>Dictyoptera</taxon>
        <taxon>Blattodea</taxon>
        <taxon>Blaberoidea</taxon>
        <taxon>Blaberidae</taxon>
        <taxon>Diplopterinae</taxon>
        <taxon>Diploptera</taxon>
    </lineage>
</organism>
<evidence type="ECO:0000256" key="1">
    <source>
        <dbReference type="ARBA" id="ARBA00004651"/>
    </source>
</evidence>
<dbReference type="GO" id="GO:0043025">
    <property type="term" value="C:neuronal cell body"/>
    <property type="evidence" value="ECO:0007669"/>
    <property type="project" value="TreeGrafter"/>
</dbReference>
<keyword evidence="7 8" id="KW-0807">Transducer</keyword>
<dbReference type="GO" id="GO:0008049">
    <property type="term" value="P:male courtship behavior"/>
    <property type="evidence" value="ECO:0007669"/>
    <property type="project" value="TreeGrafter"/>
</dbReference>
<name>A0AAD7ZJE5_DIPPU</name>
<protein>
    <recommendedName>
        <fullName evidence="8">Gustatory receptor</fullName>
    </recommendedName>
</protein>
<feature type="transmembrane region" description="Helical" evidence="8">
    <location>
        <begin position="64"/>
        <end position="81"/>
    </location>
</feature>
<evidence type="ECO:0000256" key="5">
    <source>
        <dbReference type="ARBA" id="ARBA00023136"/>
    </source>
</evidence>
<dbReference type="GO" id="GO:0030424">
    <property type="term" value="C:axon"/>
    <property type="evidence" value="ECO:0007669"/>
    <property type="project" value="TreeGrafter"/>
</dbReference>
<comment type="function">
    <text evidence="8">Gustatory receptor which mediates acceptance or avoidance behavior, depending on its substrates.</text>
</comment>
<dbReference type="Proteomes" id="UP001233999">
    <property type="component" value="Unassembled WGS sequence"/>
</dbReference>
<evidence type="ECO:0000256" key="8">
    <source>
        <dbReference type="RuleBase" id="RU363108"/>
    </source>
</evidence>
<dbReference type="GO" id="GO:0007635">
    <property type="term" value="P:chemosensory behavior"/>
    <property type="evidence" value="ECO:0007669"/>
    <property type="project" value="TreeGrafter"/>
</dbReference>
<comment type="caution">
    <text evidence="9">The sequence shown here is derived from an EMBL/GenBank/DDBJ whole genome shotgun (WGS) entry which is preliminary data.</text>
</comment>
<keyword evidence="6 8" id="KW-0675">Receptor</keyword>
<keyword evidence="5 8" id="KW-0472">Membrane</keyword>
<dbReference type="AlphaFoldDB" id="A0AAD7ZJE5"/>
<dbReference type="GO" id="GO:0050909">
    <property type="term" value="P:sensory perception of taste"/>
    <property type="evidence" value="ECO:0007669"/>
    <property type="project" value="InterPro"/>
</dbReference>
<feature type="transmembrane region" description="Helical" evidence="8">
    <location>
        <begin position="343"/>
        <end position="363"/>
    </location>
</feature>
<comment type="similarity">
    <text evidence="8">Belongs to the insect chemoreceptor superfamily. Gustatory receptor (GR) family.</text>
</comment>
<reference evidence="9" key="1">
    <citation type="journal article" date="2023" name="IScience">
        <title>Live-bearing cockroach genome reveals convergent evolutionary mechanisms linked to viviparity in insects and beyond.</title>
        <authorList>
            <person name="Fouks B."/>
            <person name="Harrison M.C."/>
            <person name="Mikhailova A.A."/>
            <person name="Marchal E."/>
            <person name="English S."/>
            <person name="Carruthers M."/>
            <person name="Jennings E.C."/>
            <person name="Chiamaka E.L."/>
            <person name="Frigard R.A."/>
            <person name="Pippel M."/>
            <person name="Attardo G.M."/>
            <person name="Benoit J.B."/>
            <person name="Bornberg-Bauer E."/>
            <person name="Tobe S.S."/>
        </authorList>
    </citation>
    <scope>NUCLEOTIDE SEQUENCE</scope>
    <source>
        <strain evidence="9">Stay&amp;Tobe</strain>
    </source>
</reference>
<dbReference type="Pfam" id="PF08395">
    <property type="entry name" value="7tm_7"/>
    <property type="match status" value="1"/>
</dbReference>
<reference evidence="9" key="2">
    <citation type="submission" date="2023-05" db="EMBL/GenBank/DDBJ databases">
        <authorList>
            <person name="Fouks B."/>
        </authorList>
    </citation>
    <scope>NUCLEOTIDE SEQUENCE</scope>
    <source>
        <strain evidence="9">Stay&amp;Tobe</strain>
        <tissue evidence="9">Testes</tissue>
    </source>
</reference>
<comment type="subcellular location">
    <subcellularLocation>
        <location evidence="1 8">Cell membrane</location>
        <topology evidence="1 8">Multi-pass membrane protein</topology>
    </subcellularLocation>
</comment>
<evidence type="ECO:0000256" key="3">
    <source>
        <dbReference type="ARBA" id="ARBA00022692"/>
    </source>
</evidence>
<dbReference type="InterPro" id="IPR013604">
    <property type="entry name" value="7TM_chemorcpt"/>
</dbReference>
<dbReference type="EMBL" id="JASPKZ010007920">
    <property type="protein sequence ID" value="KAJ9581445.1"/>
    <property type="molecule type" value="Genomic_DNA"/>
</dbReference>
<feature type="transmembrane region" description="Helical" evidence="8">
    <location>
        <begin position="192"/>
        <end position="214"/>
    </location>
</feature>
<feature type="transmembrane region" description="Helical" evidence="8">
    <location>
        <begin position="370"/>
        <end position="395"/>
    </location>
</feature>
<proteinExistence type="inferred from homology"/>
<evidence type="ECO:0000313" key="9">
    <source>
        <dbReference type="EMBL" id="KAJ9581445.1"/>
    </source>
</evidence>
<accession>A0AAD7ZJE5</accession>
<keyword evidence="2 8" id="KW-1003">Cell membrane</keyword>
<dbReference type="GO" id="GO:0005886">
    <property type="term" value="C:plasma membrane"/>
    <property type="evidence" value="ECO:0007669"/>
    <property type="project" value="UniProtKB-SubCell"/>
</dbReference>
<dbReference type="GO" id="GO:0007165">
    <property type="term" value="P:signal transduction"/>
    <property type="evidence" value="ECO:0007669"/>
    <property type="project" value="UniProtKB-KW"/>
</dbReference>